<feature type="domain" description="C2H2-type" evidence="3">
    <location>
        <begin position="68"/>
        <end position="90"/>
    </location>
</feature>
<dbReference type="PROSITE" id="PS50157">
    <property type="entry name" value="ZINC_FINGER_C2H2_2"/>
    <property type="match status" value="3"/>
</dbReference>
<dbReference type="SMART" id="SM00355">
    <property type="entry name" value="ZnF_C2H2"/>
    <property type="match status" value="3"/>
</dbReference>
<feature type="domain" description="C2H2-type" evidence="3">
    <location>
        <begin position="157"/>
        <end position="184"/>
    </location>
</feature>
<dbReference type="InterPro" id="IPR013087">
    <property type="entry name" value="Znf_C2H2_type"/>
</dbReference>
<dbReference type="PANTHER" id="PTHR47591:SF1">
    <property type="entry name" value="ZINC FINGER PROTEIN ZAT2-RELATED"/>
    <property type="match status" value="1"/>
</dbReference>
<evidence type="ECO:0000256" key="2">
    <source>
        <dbReference type="SAM" id="MobiDB-lite"/>
    </source>
</evidence>
<keyword evidence="1" id="KW-0479">Metal-binding</keyword>
<protein>
    <submittedName>
        <fullName evidence="4">Zinc finger protein ZAT2</fullName>
    </submittedName>
</protein>
<reference evidence="4" key="1">
    <citation type="submission" date="2020-06" db="EMBL/GenBank/DDBJ databases">
        <authorList>
            <person name="Li T."/>
            <person name="Hu X."/>
            <person name="Zhang T."/>
            <person name="Song X."/>
            <person name="Zhang H."/>
            <person name="Dai N."/>
            <person name="Sheng W."/>
            <person name="Hou X."/>
            <person name="Wei L."/>
        </authorList>
    </citation>
    <scope>NUCLEOTIDE SEQUENCE</scope>
    <source>
        <strain evidence="4">KEN8</strain>
        <tissue evidence="4">Leaf</tissue>
    </source>
</reference>
<dbReference type="AlphaFoldDB" id="A0AAW2Q5W6"/>
<dbReference type="GO" id="GO:0008270">
    <property type="term" value="F:zinc ion binding"/>
    <property type="evidence" value="ECO:0007669"/>
    <property type="project" value="UniProtKB-KW"/>
</dbReference>
<keyword evidence="1" id="KW-0863">Zinc-finger</keyword>
<dbReference type="EMBL" id="JACGWM010000007">
    <property type="protein sequence ID" value="KAL0362993.1"/>
    <property type="molecule type" value="Genomic_DNA"/>
</dbReference>
<evidence type="ECO:0000259" key="3">
    <source>
        <dbReference type="PROSITE" id="PS50157"/>
    </source>
</evidence>
<dbReference type="InterPro" id="IPR036236">
    <property type="entry name" value="Znf_C2H2_sf"/>
</dbReference>
<gene>
    <name evidence="4" type="ORF">Scaly_1254500</name>
</gene>
<keyword evidence="1" id="KW-0862">Zinc</keyword>
<feature type="region of interest" description="Disordered" evidence="2">
    <location>
        <begin position="529"/>
        <end position="548"/>
    </location>
</feature>
<feature type="region of interest" description="Disordered" evidence="2">
    <location>
        <begin position="185"/>
        <end position="206"/>
    </location>
</feature>
<proteinExistence type="predicted"/>
<dbReference type="SUPFAM" id="SSF57667">
    <property type="entry name" value="beta-beta-alpha zinc fingers"/>
    <property type="match status" value="1"/>
</dbReference>
<name>A0AAW2Q5W6_9LAMI</name>
<feature type="domain" description="C2H2-type" evidence="3">
    <location>
        <begin position="431"/>
        <end position="458"/>
    </location>
</feature>
<dbReference type="PANTHER" id="PTHR47591">
    <property type="entry name" value="ZINC FINGER PROTEIN ZAT2-RELATED"/>
    <property type="match status" value="1"/>
</dbReference>
<evidence type="ECO:0000256" key="1">
    <source>
        <dbReference type="PROSITE-ProRule" id="PRU00042"/>
    </source>
</evidence>
<sequence length="548" mass="61465">MVNNQEEAMRSLLSLKKNKQKSDVFGEGELWVKLQFPKEEEGVGVGDQKMGFENKYDQMNEYSSNMKRVCHICYKVFSSGKALGGHMRIHVLGAKKKDLIFKEKRKVHQTIKFKKQNPREEAVEKAVHFVEKKHHQYKKMTTTGNCFGVSDEMVKSPSCIICGKNFPSMKSLFGHMRCHPEREWRGIHPPPSMEKISSSSSSSLSDAEPRKFCGQMELSASGAKNRAVDLTESLRGWPVTAKRGRKAMAVAASSSEFSCSDDDQFRAVTYLMMLASGHLLESGVAKRQNSAESQAAESFCEAKILEIDQVSKSKKFETDYPVEQLGKELRDSSEFETVDMAGSGLVRGESVNKLEGQEWLDQEHDQVDYFPDDDQLDNMIPGQLNDKGFETTCNFKVPIKNKKKRKKLKLCELELAKSASPTMHQNPPEKFQCKTCDKAFPSHQALGGHMSSHYKLKMSIQNTNGTAQVKETKRHMAIKGLSRNLVEEAQHQCKTCDKNFSTAQAPSGQVPASEDTQICRIMLDIDLNEAPPSEGEAGVGSEVSTYTW</sequence>
<dbReference type="Pfam" id="PF13912">
    <property type="entry name" value="zf-C2H2_6"/>
    <property type="match status" value="3"/>
</dbReference>
<dbReference type="Gene3D" id="3.30.160.60">
    <property type="entry name" value="Classic Zinc Finger"/>
    <property type="match status" value="2"/>
</dbReference>
<accession>A0AAW2Q5W6</accession>
<evidence type="ECO:0000313" key="4">
    <source>
        <dbReference type="EMBL" id="KAL0362993.1"/>
    </source>
</evidence>
<comment type="caution">
    <text evidence="4">The sequence shown here is derived from an EMBL/GenBank/DDBJ whole genome shotgun (WGS) entry which is preliminary data.</text>
</comment>
<organism evidence="4">
    <name type="scientific">Sesamum calycinum</name>
    <dbReference type="NCBI Taxonomy" id="2727403"/>
    <lineage>
        <taxon>Eukaryota</taxon>
        <taxon>Viridiplantae</taxon>
        <taxon>Streptophyta</taxon>
        <taxon>Embryophyta</taxon>
        <taxon>Tracheophyta</taxon>
        <taxon>Spermatophyta</taxon>
        <taxon>Magnoliopsida</taxon>
        <taxon>eudicotyledons</taxon>
        <taxon>Gunneridae</taxon>
        <taxon>Pentapetalae</taxon>
        <taxon>asterids</taxon>
        <taxon>lamiids</taxon>
        <taxon>Lamiales</taxon>
        <taxon>Pedaliaceae</taxon>
        <taxon>Sesamum</taxon>
    </lineage>
</organism>
<reference evidence="4" key="2">
    <citation type="journal article" date="2024" name="Plant">
        <title>Genomic evolution and insights into agronomic trait innovations of Sesamum species.</title>
        <authorList>
            <person name="Miao H."/>
            <person name="Wang L."/>
            <person name="Qu L."/>
            <person name="Liu H."/>
            <person name="Sun Y."/>
            <person name="Le M."/>
            <person name="Wang Q."/>
            <person name="Wei S."/>
            <person name="Zheng Y."/>
            <person name="Lin W."/>
            <person name="Duan Y."/>
            <person name="Cao H."/>
            <person name="Xiong S."/>
            <person name="Wang X."/>
            <person name="Wei L."/>
            <person name="Li C."/>
            <person name="Ma Q."/>
            <person name="Ju M."/>
            <person name="Zhao R."/>
            <person name="Li G."/>
            <person name="Mu C."/>
            <person name="Tian Q."/>
            <person name="Mei H."/>
            <person name="Zhang T."/>
            <person name="Gao T."/>
            <person name="Zhang H."/>
        </authorList>
    </citation>
    <scope>NUCLEOTIDE SEQUENCE</scope>
    <source>
        <strain evidence="4">KEN8</strain>
    </source>
</reference>
<dbReference type="PROSITE" id="PS00028">
    <property type="entry name" value="ZINC_FINGER_C2H2_1"/>
    <property type="match status" value="3"/>
</dbReference>